<sequence length="261" mass="29468">MKIDDYAYTSALKDVHPVEKVGFAFAYLLFTIITKNICIACLTFILMSVGIVFGAKIPFYHYIKLLLFPSFFLFSSIIAILVSIAPANGERINAIWSIQMGSWQLYVSPYSINQAYHLAATALASVSCLYFLILTTTLPQLIWVLKKVNLPTLFIELVGLTYRFIFVLLDKMHEIYLSQSSRLGYQSYRVWITSIAQLIVSLFIKSIRSARELQIAIDSRGGDEGLYEVELNVTYNRFHCAGITVSIAALLAITFITQIIE</sequence>
<dbReference type="Proteomes" id="UP001226091">
    <property type="component" value="Chromosome"/>
</dbReference>
<protein>
    <submittedName>
        <fullName evidence="1">Cobalt ECF transporter T component CbiQ</fullName>
    </submittedName>
</protein>
<proteinExistence type="predicted"/>
<evidence type="ECO:0000313" key="2">
    <source>
        <dbReference type="Proteomes" id="UP001226091"/>
    </source>
</evidence>
<name>A0ACD4R5R4_9BACI</name>
<gene>
    <name evidence="1" type="primary">cbiQ</name>
    <name evidence="1" type="ORF">QLQ22_13850</name>
</gene>
<dbReference type="EMBL" id="CP126116">
    <property type="protein sequence ID" value="WHZ55807.1"/>
    <property type="molecule type" value="Genomic_DNA"/>
</dbReference>
<organism evidence="1 2">
    <name type="scientific">Metabacillus hrfriensis</name>
    <dbReference type="NCBI Taxonomy" id="3048891"/>
    <lineage>
        <taxon>Bacteria</taxon>
        <taxon>Bacillati</taxon>
        <taxon>Bacillota</taxon>
        <taxon>Bacilli</taxon>
        <taxon>Bacillales</taxon>
        <taxon>Bacillaceae</taxon>
        <taxon>Metabacillus</taxon>
    </lineage>
</organism>
<reference evidence="2" key="1">
    <citation type="journal article" date="2025" name="Aquaculture">
        <title>Assessment of the bioflocculant production and safety properties of Metabacillus hrfriensis sp. nov. based on phenotypic and whole-genome sequencing analysis.</title>
        <authorList>
            <person name="Zhang R."/>
            <person name="Zhao Z."/>
            <person name="Luo L."/>
            <person name="Wang S."/>
            <person name="Guo K."/>
            <person name="Xu W."/>
        </authorList>
    </citation>
    <scope>NUCLEOTIDE SEQUENCE [LARGE SCALE GENOMIC DNA]</scope>
    <source>
        <strain evidence="2">CT-WN-B3</strain>
    </source>
</reference>
<evidence type="ECO:0000313" key="1">
    <source>
        <dbReference type="EMBL" id="WHZ55807.1"/>
    </source>
</evidence>
<keyword evidence="2" id="KW-1185">Reference proteome</keyword>
<accession>A0ACD4R5R4</accession>